<keyword evidence="4" id="KW-0238">DNA-binding</keyword>
<reference evidence="10" key="1">
    <citation type="submission" date="2011-07" db="EMBL/GenBank/DDBJ databases">
        <authorList>
            <consortium name="Caenorhabditis brenneri Sequencing and Analysis Consortium"/>
            <person name="Wilson R.K."/>
        </authorList>
    </citation>
    <scope>NUCLEOTIDE SEQUENCE [LARGE SCALE GENOMIC DNA]</scope>
    <source>
        <strain evidence="10">PB2801</strain>
    </source>
</reference>
<dbReference type="GO" id="GO:0005634">
    <property type="term" value="C:nucleus"/>
    <property type="evidence" value="ECO:0007669"/>
    <property type="project" value="UniProtKB-SubCell"/>
</dbReference>
<evidence type="ECO:0000256" key="3">
    <source>
        <dbReference type="ARBA" id="ARBA00023015"/>
    </source>
</evidence>
<evidence type="ECO:0000256" key="5">
    <source>
        <dbReference type="ARBA" id="ARBA00023163"/>
    </source>
</evidence>
<dbReference type="Proteomes" id="UP000008068">
    <property type="component" value="Unassembled WGS sequence"/>
</dbReference>
<dbReference type="InterPro" id="IPR013854">
    <property type="entry name" value="TF_AP2_C"/>
</dbReference>
<evidence type="ECO:0000256" key="7">
    <source>
        <dbReference type="SAM" id="MobiDB-lite"/>
    </source>
</evidence>
<proteinExistence type="inferred from homology"/>
<sequence>MTSDGPSVISDSDRREIEDQSSPSTSRASKSLLKKVSNSSRTSKSLLKQMVTSDGPPSTSTSGRRKMEDQSSPSTSRTKKSRLEEVSTPSRTPISLLEDLETSDGPLVISDFDRREIEEELRRLYALAEELSRAPERKSKAPAKETNGGTVDTIPDGFTKLQLDAVPFDIVRGRLEISHHAGPSYKVTPEEIRRRVEGVEQLNTSNMANNLKKQKQKNGGEIMRAQLAEHGIQMNLQTYRGEAPTRVISLVEGEALHLAADLQKICIQEYPTRKIAEEVIEEAKNKRDVMEALLDTTSFLECMSAMEDALKSVDPPLSGVVPKPSKNQTLNHSQEKFSCATHGLGIATQRIWVDQMKRIGEEMAAIFEQRRVNVEIVKNKRK</sequence>
<evidence type="ECO:0000256" key="2">
    <source>
        <dbReference type="ARBA" id="ARBA00007770"/>
    </source>
</evidence>
<dbReference type="Pfam" id="PF03299">
    <property type="entry name" value="TF_AP-2"/>
    <property type="match status" value="1"/>
</dbReference>
<dbReference type="PANTHER" id="PTHR10812">
    <property type="entry name" value="TRANSCRIPTION FACTOR AP-2"/>
    <property type="match status" value="1"/>
</dbReference>
<dbReference type="STRING" id="135651.G0M926"/>
<name>G0M926_CAEBE</name>
<dbReference type="EMBL" id="GL379787">
    <property type="protein sequence ID" value="EGT31074.1"/>
    <property type="molecule type" value="Genomic_DNA"/>
</dbReference>
<dbReference type="HOGENOM" id="CLU_724076_0_0_1"/>
<keyword evidence="3" id="KW-0805">Transcription regulation</keyword>
<organism evidence="10">
    <name type="scientific">Caenorhabditis brenneri</name>
    <name type="common">Nematode worm</name>
    <dbReference type="NCBI Taxonomy" id="135651"/>
    <lineage>
        <taxon>Eukaryota</taxon>
        <taxon>Metazoa</taxon>
        <taxon>Ecdysozoa</taxon>
        <taxon>Nematoda</taxon>
        <taxon>Chromadorea</taxon>
        <taxon>Rhabditida</taxon>
        <taxon>Rhabditina</taxon>
        <taxon>Rhabditomorpha</taxon>
        <taxon>Rhabditoidea</taxon>
        <taxon>Rhabditidae</taxon>
        <taxon>Peloderinae</taxon>
        <taxon>Caenorhabditis</taxon>
    </lineage>
</organism>
<evidence type="ECO:0000313" key="9">
    <source>
        <dbReference type="EMBL" id="EGT31074.1"/>
    </source>
</evidence>
<dbReference type="InParanoid" id="G0M926"/>
<evidence type="ECO:0000256" key="1">
    <source>
        <dbReference type="ARBA" id="ARBA00004123"/>
    </source>
</evidence>
<protein>
    <recommendedName>
        <fullName evidence="8">Transcription factor AP-2 C-terminal domain-containing protein</fullName>
    </recommendedName>
</protein>
<gene>
    <name evidence="9" type="ORF">CAEBREN_19287</name>
</gene>
<dbReference type="AlphaFoldDB" id="G0M926"/>
<accession>G0M926</accession>
<dbReference type="InterPro" id="IPR004979">
    <property type="entry name" value="TF_AP2"/>
</dbReference>
<feature type="compositionally biased region" description="Low complexity" evidence="7">
    <location>
        <begin position="52"/>
        <end position="62"/>
    </location>
</feature>
<dbReference type="FunCoup" id="G0M926">
    <property type="interactions" value="374"/>
</dbReference>
<dbReference type="GO" id="GO:0000977">
    <property type="term" value="F:RNA polymerase II transcription regulatory region sequence-specific DNA binding"/>
    <property type="evidence" value="ECO:0007669"/>
    <property type="project" value="TreeGrafter"/>
</dbReference>
<dbReference type="eggNOG" id="KOG3811">
    <property type="taxonomic scope" value="Eukaryota"/>
</dbReference>
<keyword evidence="10" id="KW-1185">Reference proteome</keyword>
<keyword evidence="5" id="KW-0804">Transcription</keyword>
<comment type="similarity">
    <text evidence="2">Belongs to the AP-2 family.</text>
</comment>
<dbReference type="PANTHER" id="PTHR10812:SF15">
    <property type="entry name" value="TRANSCRIPTION FACTOR APTF-2"/>
    <property type="match status" value="1"/>
</dbReference>
<dbReference type="GO" id="GO:0042127">
    <property type="term" value="P:regulation of cell population proliferation"/>
    <property type="evidence" value="ECO:0007669"/>
    <property type="project" value="TreeGrafter"/>
</dbReference>
<dbReference type="GO" id="GO:0000981">
    <property type="term" value="F:DNA-binding transcription factor activity, RNA polymerase II-specific"/>
    <property type="evidence" value="ECO:0007669"/>
    <property type="project" value="TreeGrafter"/>
</dbReference>
<comment type="subcellular location">
    <subcellularLocation>
        <location evidence="1">Nucleus</location>
    </subcellularLocation>
</comment>
<evidence type="ECO:0000259" key="8">
    <source>
        <dbReference type="Pfam" id="PF03299"/>
    </source>
</evidence>
<feature type="region of interest" description="Disordered" evidence="7">
    <location>
        <begin position="1"/>
        <end position="99"/>
    </location>
</feature>
<evidence type="ECO:0000313" key="10">
    <source>
        <dbReference type="Proteomes" id="UP000008068"/>
    </source>
</evidence>
<keyword evidence="6" id="KW-0539">Nucleus</keyword>
<feature type="compositionally biased region" description="Low complexity" evidence="7">
    <location>
        <begin position="29"/>
        <end position="40"/>
    </location>
</feature>
<feature type="domain" description="Transcription factor AP-2 C-terminal" evidence="8">
    <location>
        <begin position="168"/>
        <end position="363"/>
    </location>
</feature>
<evidence type="ECO:0000256" key="4">
    <source>
        <dbReference type="ARBA" id="ARBA00023125"/>
    </source>
</evidence>
<evidence type="ECO:0000256" key="6">
    <source>
        <dbReference type="ARBA" id="ARBA00023242"/>
    </source>
</evidence>